<dbReference type="AlphaFoldDB" id="A0A7G8BMP2"/>
<dbReference type="KEGG" id="adin:H7849_07815"/>
<dbReference type="PANTHER" id="PTHR33619:SF3">
    <property type="entry name" value="POLYSACCHARIDE EXPORT PROTEIN GFCE-RELATED"/>
    <property type="match status" value="1"/>
</dbReference>
<gene>
    <name evidence="5" type="ORF">H7849_07815</name>
</gene>
<feature type="domain" description="Soluble ligand binding" evidence="4">
    <location>
        <begin position="128"/>
        <end position="170"/>
    </location>
</feature>
<dbReference type="RefSeq" id="WP_186745476.1">
    <property type="nucleotide sequence ID" value="NZ_CP060394.1"/>
</dbReference>
<dbReference type="PANTHER" id="PTHR33619">
    <property type="entry name" value="POLYSACCHARIDE EXPORT PROTEIN GFCE-RELATED"/>
    <property type="match status" value="1"/>
</dbReference>
<dbReference type="Pfam" id="PF02563">
    <property type="entry name" value="Poly_export"/>
    <property type="match status" value="1"/>
</dbReference>
<feature type="chain" id="PRO_5028805500" evidence="2">
    <location>
        <begin position="31"/>
        <end position="317"/>
    </location>
</feature>
<dbReference type="Gene3D" id="3.10.560.10">
    <property type="entry name" value="Outer membrane lipoprotein wza domain like"/>
    <property type="match status" value="1"/>
</dbReference>
<evidence type="ECO:0000256" key="2">
    <source>
        <dbReference type="SAM" id="SignalP"/>
    </source>
</evidence>
<evidence type="ECO:0000313" key="6">
    <source>
        <dbReference type="Proteomes" id="UP000515312"/>
    </source>
</evidence>
<protein>
    <submittedName>
        <fullName evidence="5">Polysaccharide biosynthesis/export family protein</fullName>
    </submittedName>
</protein>
<dbReference type="Gene3D" id="3.30.1950.10">
    <property type="entry name" value="wza like domain"/>
    <property type="match status" value="1"/>
</dbReference>
<dbReference type="Pfam" id="PF10531">
    <property type="entry name" value="SLBB"/>
    <property type="match status" value="2"/>
</dbReference>
<reference evidence="5 6" key="1">
    <citation type="submission" date="2020-08" db="EMBL/GenBank/DDBJ databases">
        <title>Edaphobacter telluris sp. nov. and Acidobacterium dinghuensis sp. nov., two acidobacteria isolated from forest soil.</title>
        <authorList>
            <person name="Fu J."/>
            <person name="Qiu L."/>
        </authorList>
    </citation>
    <scope>NUCLEOTIDE SEQUENCE [LARGE SCALE GENOMIC DNA]</scope>
    <source>
        <strain evidence="5">4Y35</strain>
    </source>
</reference>
<keyword evidence="1 2" id="KW-0732">Signal</keyword>
<dbReference type="InterPro" id="IPR049712">
    <property type="entry name" value="Poly_export"/>
</dbReference>
<evidence type="ECO:0000259" key="3">
    <source>
        <dbReference type="Pfam" id="PF02563"/>
    </source>
</evidence>
<sequence>MKKSKTRDSSFRPGIAFIAFLLLTPQLGFSQQPTPGATPDQRNSAPNIAIGAGDLLSIVVFDTPELTTSARVSQDGEVNLPVLGMMRLAGMNTIDAARRIEDELRSRHLILDPHVTVFISEYASQGATVMGEVRTPGVYPTLGTRKMLDMISVAGGLQTTAGKTVTIVHRDDPQHPVNIALQSGPANMSAQENPVILPGDTMIVAKAGVVYVIGDVLKPGGFLIDNNTPVSVMQSLSLAGGWDKTAALSKTKLIRKTSEGREEVDLDLKHVAYGSQADISVKDGDILFVPSSISKTLTYRGIEAAISITSGVLIYTH</sequence>
<proteinExistence type="predicted"/>
<evidence type="ECO:0000259" key="4">
    <source>
        <dbReference type="Pfam" id="PF10531"/>
    </source>
</evidence>
<dbReference type="EMBL" id="CP060394">
    <property type="protein sequence ID" value="QNI33812.1"/>
    <property type="molecule type" value="Genomic_DNA"/>
</dbReference>
<evidence type="ECO:0000256" key="1">
    <source>
        <dbReference type="ARBA" id="ARBA00022729"/>
    </source>
</evidence>
<evidence type="ECO:0000313" key="5">
    <source>
        <dbReference type="EMBL" id="QNI33812.1"/>
    </source>
</evidence>
<dbReference type="Proteomes" id="UP000515312">
    <property type="component" value="Chromosome"/>
</dbReference>
<dbReference type="InterPro" id="IPR003715">
    <property type="entry name" value="Poly_export_N"/>
</dbReference>
<accession>A0A7G8BMP2</accession>
<name>A0A7G8BMP2_9BACT</name>
<organism evidence="5 6">
    <name type="scientific">Alloacidobacterium dinghuense</name>
    <dbReference type="NCBI Taxonomy" id="2763107"/>
    <lineage>
        <taxon>Bacteria</taxon>
        <taxon>Pseudomonadati</taxon>
        <taxon>Acidobacteriota</taxon>
        <taxon>Terriglobia</taxon>
        <taxon>Terriglobales</taxon>
        <taxon>Acidobacteriaceae</taxon>
        <taxon>Alloacidobacterium</taxon>
    </lineage>
</organism>
<keyword evidence="6" id="KW-1185">Reference proteome</keyword>
<dbReference type="InterPro" id="IPR019554">
    <property type="entry name" value="Soluble_ligand-bd"/>
</dbReference>
<feature type="domain" description="Polysaccharide export protein N-terminal" evidence="3">
    <location>
        <begin position="44"/>
        <end position="119"/>
    </location>
</feature>
<dbReference type="GO" id="GO:0015159">
    <property type="term" value="F:polysaccharide transmembrane transporter activity"/>
    <property type="evidence" value="ECO:0007669"/>
    <property type="project" value="InterPro"/>
</dbReference>
<feature type="domain" description="Soluble ligand binding" evidence="4">
    <location>
        <begin position="209"/>
        <end position="261"/>
    </location>
</feature>
<feature type="signal peptide" evidence="2">
    <location>
        <begin position="1"/>
        <end position="30"/>
    </location>
</feature>